<dbReference type="STRING" id="748224.HMPREF9436_00544"/>
<comment type="caution">
    <text evidence="1">The sequence shown here is derived from an EMBL/GenBank/DDBJ whole genome shotgun (WGS) entry which is preliminary data.</text>
</comment>
<proteinExistence type="predicted"/>
<gene>
    <name evidence="1" type="ORF">HMPREF9436_00544</name>
</gene>
<sequence length="43" mass="4998">MRHSTIISFMNVHDVLPLSGRAFFTAKITTSSRFPVWQEDFIL</sequence>
<evidence type="ECO:0000313" key="1">
    <source>
        <dbReference type="EMBL" id="EFQ07936.1"/>
    </source>
</evidence>
<name>E2ZFW1_9FIRM</name>
<dbReference type="HOGENOM" id="CLU_3233844_0_0_9"/>
<accession>E2ZFW1</accession>
<dbReference type="EMBL" id="AECU01000037">
    <property type="protein sequence ID" value="EFQ07936.1"/>
    <property type="molecule type" value="Genomic_DNA"/>
</dbReference>
<reference evidence="1 2" key="1">
    <citation type="submission" date="2010-08" db="EMBL/GenBank/DDBJ databases">
        <authorList>
            <person name="Weinstock G."/>
            <person name="Sodergren E."/>
            <person name="Clifton S."/>
            <person name="Fulton L."/>
            <person name="Fulton B."/>
            <person name="Courtney L."/>
            <person name="Fronick C."/>
            <person name="Harrison M."/>
            <person name="Strong C."/>
            <person name="Farmer C."/>
            <person name="Delahaunty K."/>
            <person name="Markovic C."/>
            <person name="Hall O."/>
            <person name="Minx P."/>
            <person name="Tomlinson C."/>
            <person name="Mitreva M."/>
            <person name="Hou S."/>
            <person name="Chen J."/>
            <person name="Wollam A."/>
            <person name="Pepin K.H."/>
            <person name="Johnson M."/>
            <person name="Bhonagiri V."/>
            <person name="Zhang X."/>
            <person name="Suruliraj S."/>
            <person name="Warren W."/>
            <person name="Chinwalla A."/>
            <person name="Mardis E.R."/>
            <person name="Wilson R.K."/>
        </authorList>
    </citation>
    <scope>NUCLEOTIDE SEQUENCE [LARGE SCALE GENOMIC DNA]</scope>
    <source>
        <strain evidence="1 2">KLE1255</strain>
    </source>
</reference>
<dbReference type="BioCyc" id="FCF748224-HMP:GTSS-3258-MONOMER"/>
<organism evidence="1 2">
    <name type="scientific">Faecalibacterium cf. prausnitzii KLE1255</name>
    <dbReference type="NCBI Taxonomy" id="748224"/>
    <lineage>
        <taxon>Bacteria</taxon>
        <taxon>Bacillati</taxon>
        <taxon>Bacillota</taxon>
        <taxon>Clostridia</taxon>
        <taxon>Eubacteriales</taxon>
        <taxon>Oscillospiraceae</taxon>
        <taxon>Faecalibacterium</taxon>
    </lineage>
</organism>
<dbReference type="Proteomes" id="UP000006028">
    <property type="component" value="Unassembled WGS sequence"/>
</dbReference>
<protein>
    <submittedName>
        <fullName evidence="1">Uncharacterized protein</fullName>
    </submittedName>
</protein>
<evidence type="ECO:0000313" key="2">
    <source>
        <dbReference type="Proteomes" id="UP000006028"/>
    </source>
</evidence>
<dbReference type="AlphaFoldDB" id="E2ZFW1"/>